<feature type="chain" id="PRO_5046281956" evidence="1">
    <location>
        <begin position="23"/>
        <end position="100"/>
    </location>
</feature>
<name>A0ABW2Y8K5_9GAMM</name>
<dbReference type="EMBL" id="JBHTIF010000001">
    <property type="protein sequence ID" value="MFD0724874.1"/>
    <property type="molecule type" value="Genomic_DNA"/>
</dbReference>
<dbReference type="InterPro" id="IPR021357">
    <property type="entry name" value="DUF2782"/>
</dbReference>
<sequence>MRTTPILPILLLPLCLSLAACATTGGADTADVQIPADAVATTRNQPNGDVITEYRVAGQLRIVRIQPARGPAYFLQDRNGDGRLDDETGTSQVYFKLFGW</sequence>
<dbReference type="Pfam" id="PF11191">
    <property type="entry name" value="DUF2782"/>
    <property type="match status" value="1"/>
</dbReference>
<comment type="caution">
    <text evidence="2">The sequence shown here is derived from an EMBL/GenBank/DDBJ whole genome shotgun (WGS) entry which is preliminary data.</text>
</comment>
<reference evidence="3" key="1">
    <citation type="journal article" date="2019" name="Int. J. Syst. Evol. Microbiol.">
        <title>The Global Catalogue of Microorganisms (GCM) 10K type strain sequencing project: providing services to taxonomists for standard genome sequencing and annotation.</title>
        <authorList>
            <consortium name="The Broad Institute Genomics Platform"/>
            <consortium name="The Broad Institute Genome Sequencing Center for Infectious Disease"/>
            <person name="Wu L."/>
            <person name="Ma J."/>
        </authorList>
    </citation>
    <scope>NUCLEOTIDE SEQUENCE [LARGE SCALE GENOMIC DNA]</scope>
    <source>
        <strain evidence="3">CCUG 55585</strain>
    </source>
</reference>
<accession>A0ABW2Y8K5</accession>
<evidence type="ECO:0000256" key="1">
    <source>
        <dbReference type="SAM" id="SignalP"/>
    </source>
</evidence>
<dbReference type="Gene3D" id="2.20.130.30">
    <property type="entry name" value="Protein of unknown function DUF2782"/>
    <property type="match status" value="1"/>
</dbReference>
<protein>
    <submittedName>
        <fullName evidence="2">DUF2782 domain-containing protein</fullName>
    </submittedName>
</protein>
<dbReference type="PROSITE" id="PS51257">
    <property type="entry name" value="PROKAR_LIPOPROTEIN"/>
    <property type="match status" value="1"/>
</dbReference>
<keyword evidence="1" id="KW-0732">Signal</keyword>
<dbReference type="Proteomes" id="UP001597110">
    <property type="component" value="Unassembled WGS sequence"/>
</dbReference>
<feature type="signal peptide" evidence="1">
    <location>
        <begin position="1"/>
        <end position="22"/>
    </location>
</feature>
<gene>
    <name evidence="2" type="ORF">ACFQ0E_04595</name>
</gene>
<keyword evidence="3" id="KW-1185">Reference proteome</keyword>
<proteinExistence type="predicted"/>
<organism evidence="2 3">
    <name type="scientific">Lysobacter brunescens</name>
    <dbReference type="NCBI Taxonomy" id="262323"/>
    <lineage>
        <taxon>Bacteria</taxon>
        <taxon>Pseudomonadati</taxon>
        <taxon>Pseudomonadota</taxon>
        <taxon>Gammaproteobacteria</taxon>
        <taxon>Lysobacterales</taxon>
        <taxon>Lysobacteraceae</taxon>
        <taxon>Lysobacter</taxon>
    </lineage>
</organism>
<evidence type="ECO:0000313" key="2">
    <source>
        <dbReference type="EMBL" id="MFD0724874.1"/>
    </source>
</evidence>
<dbReference type="RefSeq" id="WP_386822510.1">
    <property type="nucleotide sequence ID" value="NZ_JBHTIF010000001.1"/>
</dbReference>
<evidence type="ECO:0000313" key="3">
    <source>
        <dbReference type="Proteomes" id="UP001597110"/>
    </source>
</evidence>